<dbReference type="SUPFAM" id="SSF53335">
    <property type="entry name" value="S-adenosyl-L-methionine-dependent methyltransferases"/>
    <property type="match status" value="1"/>
</dbReference>
<accession>A0A6M5Z6R2</accession>
<feature type="compositionally biased region" description="Low complexity" evidence="1">
    <location>
        <begin position="760"/>
        <end position="774"/>
    </location>
</feature>
<dbReference type="KEGG" id="ftj:FTUN_8956"/>
<name>A0A6M5Z6R2_9BACT</name>
<gene>
    <name evidence="2" type="ORF">FTUN_8956</name>
</gene>
<dbReference type="AlphaFoldDB" id="A0A6M5Z6R2"/>
<dbReference type="Proteomes" id="UP000503447">
    <property type="component" value="Chromosome"/>
</dbReference>
<dbReference type="PANTHER" id="PTHR40743">
    <property type="entry name" value="NUCLEOTIDE-DIPHOSPHO-SUGAR TRANSFERASE CONTAINING PROTEIN"/>
    <property type="match status" value="1"/>
</dbReference>
<feature type="compositionally biased region" description="Low complexity" evidence="1">
    <location>
        <begin position="735"/>
        <end position="751"/>
    </location>
</feature>
<dbReference type="EMBL" id="CP053452">
    <property type="protein sequence ID" value="QJX01312.1"/>
    <property type="molecule type" value="Genomic_DNA"/>
</dbReference>
<evidence type="ECO:0000256" key="1">
    <source>
        <dbReference type="SAM" id="MobiDB-lite"/>
    </source>
</evidence>
<dbReference type="Gene3D" id="3.40.50.150">
    <property type="entry name" value="Vaccinia Virus protein VP39"/>
    <property type="match status" value="1"/>
</dbReference>
<proteinExistence type="predicted"/>
<reference evidence="3" key="1">
    <citation type="submission" date="2020-05" db="EMBL/GenBank/DDBJ databases">
        <title>Frigoriglobus tundricola gen. nov., sp. nov., a psychrotolerant cellulolytic planctomycete of the family Gemmataceae with two divergent copies of 16S rRNA gene.</title>
        <authorList>
            <person name="Kulichevskaya I.S."/>
            <person name="Ivanova A.A."/>
            <person name="Naumoff D.G."/>
            <person name="Beletsky A.V."/>
            <person name="Rijpstra W.I.C."/>
            <person name="Sinninghe Damste J.S."/>
            <person name="Mardanov A.V."/>
            <person name="Ravin N.V."/>
            <person name="Dedysh S.N."/>
        </authorList>
    </citation>
    <scope>NUCLEOTIDE SEQUENCE [LARGE SCALE GENOMIC DNA]</scope>
    <source>
        <strain evidence="3">PL17</strain>
    </source>
</reference>
<organism evidence="2 3">
    <name type="scientific">Frigoriglobus tundricola</name>
    <dbReference type="NCBI Taxonomy" id="2774151"/>
    <lineage>
        <taxon>Bacteria</taxon>
        <taxon>Pseudomonadati</taxon>
        <taxon>Planctomycetota</taxon>
        <taxon>Planctomycetia</taxon>
        <taxon>Gemmatales</taxon>
        <taxon>Gemmataceae</taxon>
        <taxon>Frigoriglobus</taxon>
    </lineage>
</organism>
<feature type="region of interest" description="Disordered" evidence="1">
    <location>
        <begin position="652"/>
        <end position="698"/>
    </location>
</feature>
<feature type="region of interest" description="Disordered" evidence="1">
    <location>
        <begin position="730"/>
        <end position="774"/>
    </location>
</feature>
<sequence>MILLVGFYEDPDPGRHDELSTCLRCNVANDRLEEVHVFAEEALERDVAGTYPELRAAKVRVVAHGRRVTYRDLFAYAGRRLAGRRVVIANADIYFDDTLARLDAVDLAGRLLCLTRWDVRPDGSATFSDRGDSQDAWIFVAPVRDFSCDFHLGVPGCDNRLAWEADRAGLAVANPSRSVRALHLHTSQVRRYGAGALAGPLKFLPPAELETPAPSAGPAAPDGACAAVAFRETMGYTVARLEPGASSHVNDPRPFTTVPDPLRGLPFTQVVAYAVSPVEVTFRTAGKVYVLVGDDWAGARAATDWLGAAGVREALPSVRTERGTGFDVWSLTGAAGARVVLPTQVMLVAGELTKEGGAPGVPAAPVREAGANREPIFALTSLPPGRERVPRTRECIRSWQRAGLHVRAFNNPDEVAGLAEHYDVEFVAVAGTTESVFGKRLVPVHAMLDWAAERDAPVLLLNADIELRMSEWEVKRERWLADGGLCYFVRYNLDGTGTAEREPFGLDAFLFHGRDAAGFPRALLSLGRPFWDYWLPVTFAARGRAVHAIEYPAAFHRTHPLAWSPDDWHRCGTEFVRCAGEGAAGATQRVADRVRQDIERRKRPIAPAPPGIRDWVERALGTPAPKTVLELGTHRGTDTEWLARLPNVTVHAFEPDPRNHPAPAPNVTVRRAASADRDGTGPLFPSRHGPGGQEWTYSSSIKRPRNHLTRHAVSFGAPVAVELVALDTFTSRQGPASSTSSGRTSRAPRGRWSAGAAGLWSGRGTSTPSTPTTSCTRVRCRCTSWCACSPGSASSSPGRATCC</sequence>
<dbReference type="InterPro" id="IPR029063">
    <property type="entry name" value="SAM-dependent_MTases_sf"/>
</dbReference>
<evidence type="ECO:0000313" key="2">
    <source>
        <dbReference type="EMBL" id="QJX01312.1"/>
    </source>
</evidence>
<protein>
    <submittedName>
        <fullName evidence="2">Uncharacterized protein</fullName>
    </submittedName>
</protein>
<keyword evidence="3" id="KW-1185">Reference proteome</keyword>
<evidence type="ECO:0000313" key="3">
    <source>
        <dbReference type="Proteomes" id="UP000503447"/>
    </source>
</evidence>
<dbReference type="PANTHER" id="PTHR40743:SF1">
    <property type="entry name" value="POSSIBLE GLYCOSYLTRANSFERASE"/>
    <property type="match status" value="1"/>
</dbReference>